<dbReference type="EMBL" id="LR738855">
    <property type="protein sequence ID" value="VZH84173.1"/>
    <property type="molecule type" value="Genomic_DNA"/>
</dbReference>
<dbReference type="Pfam" id="PF05133">
    <property type="entry name" value="SPP1_portal"/>
    <property type="match status" value="1"/>
</dbReference>
<sequence length="442" mass="49685">MMELTKSEEELVKKLFMKIQKQRNQDKINERYYRGLQQIGNLGISVPPDVQPFAFPLNWCRTYIDVLEERQDVRLLIRSGEITEDKELRLDWEANDLDVQSHLVHKDLTIYGRAFVSVAADPDGGRPRIRAESPRDMAAIVDPLTRSMTAALRIYRDSVGIAEHMTLYLPDSTVIMGKEMGMWKAKTRIEHNLGRVPIVMMINRQQSGSFEGETQLSDLKPIVDMAGRVMLQLQLAMETVATPQKIALGVSEEDFVDENGEQLDPWDTYLGAVWALSKKDAKVEQLAGASLTGFHDTIKMLAEQASTITGLPVRMMGQNTANPAAEGAIRADESRLVKQVERINSVAGAGWAWALGIAERIRTREWSADGKIQILWRNPGTPTEAQQADAMQKLTGGRPILSVRGAMNEMGWPQARIDREIEWFSQEEAGTLLQKLERDAET</sequence>
<proteinExistence type="predicted"/>
<dbReference type="RefSeq" id="WP_155871236.1">
    <property type="nucleotide sequence ID" value="NZ_JAUELY010000008.1"/>
</dbReference>
<reference evidence="1 2" key="1">
    <citation type="submission" date="2019-11" db="EMBL/GenBank/DDBJ databases">
        <authorList>
            <person name="Brisse S."/>
        </authorList>
    </citation>
    <scope>NUCLEOTIDE SEQUENCE [LARGE SCALE GENOMIC DNA]</scope>
    <source>
        <strain evidence="1">FRC0190</strain>
    </source>
</reference>
<name>A0A6I8MBH0_9CORY</name>
<dbReference type="InterPro" id="IPR021145">
    <property type="entry name" value="Portal_protein_SPP1_Gp6-like"/>
</dbReference>
<evidence type="ECO:0000313" key="1">
    <source>
        <dbReference type="EMBL" id="VZH84173.1"/>
    </source>
</evidence>
<evidence type="ECO:0000313" key="2">
    <source>
        <dbReference type="Proteomes" id="UP000423525"/>
    </source>
</evidence>
<accession>A0A6I8MBH0</accession>
<dbReference type="AlphaFoldDB" id="A0A6I8MBH0"/>
<dbReference type="Proteomes" id="UP000423525">
    <property type="component" value="Chromosome"/>
</dbReference>
<dbReference type="KEGG" id="crf:FRC0190_00209"/>
<protein>
    <submittedName>
        <fullName evidence="1">Phage portal protein</fullName>
    </submittedName>
</protein>
<organism evidence="1 2">
    <name type="scientific">Corynebacterium rouxii</name>
    <dbReference type="NCBI Taxonomy" id="2719119"/>
    <lineage>
        <taxon>Bacteria</taxon>
        <taxon>Bacillati</taxon>
        <taxon>Actinomycetota</taxon>
        <taxon>Actinomycetes</taxon>
        <taxon>Mycobacteriales</taxon>
        <taxon>Corynebacteriaceae</taxon>
        <taxon>Corynebacterium</taxon>
    </lineage>
</organism>
<gene>
    <name evidence="1" type="ORF">FRC0190_00209</name>
</gene>